<sequence length="367" mass="41682">MACGVVCSGLMYTPFTRFLNATTLGSTNERVYNETCNRLSTIISNEAKASKERAIQNSLAGSGASGITMETDACFSAFRNAKRSITFGLCNETHTVLADKVKSTNHDDSSVQRHETIATKEILNDFKQEGIKVRCIVHDSNNSVSKVVKDDFPEVKEQKDVWHVIKNVMSSFKKISKGTKKTENICWHGQLFDKYDGIKNHIWYSIMHSGNDETLLRDSLDAIVSHYQGYHESCRLTSHCVRNPRYAPSRVLLTDPIAIDLLSKFVHDTSIYKNPHLVLEGLSTSYVEAANNALRSFLPKRHSFGDTSFQVRVDLFILHWNENVNRPFKRAVVPQNEGTPRENSGRKYQSKKTFQYLEKIWISYLEA</sequence>
<organism evidence="2 3">
    <name type="scientific">Owenia fusiformis</name>
    <name type="common">Polychaete worm</name>
    <dbReference type="NCBI Taxonomy" id="6347"/>
    <lineage>
        <taxon>Eukaryota</taxon>
        <taxon>Metazoa</taxon>
        <taxon>Spiralia</taxon>
        <taxon>Lophotrochozoa</taxon>
        <taxon>Annelida</taxon>
        <taxon>Polychaeta</taxon>
        <taxon>Sedentaria</taxon>
        <taxon>Canalipalpata</taxon>
        <taxon>Sabellida</taxon>
        <taxon>Oweniida</taxon>
        <taxon>Oweniidae</taxon>
        <taxon>Owenia</taxon>
    </lineage>
</organism>
<accession>A0A8J1UBF3</accession>
<proteinExistence type="predicted"/>
<comment type="caution">
    <text evidence="2">The sequence shown here is derived from an EMBL/GenBank/DDBJ whole genome shotgun (WGS) entry which is preliminary data.</text>
</comment>
<dbReference type="InterPro" id="IPR049012">
    <property type="entry name" value="Mutator_transp_dom"/>
</dbReference>
<evidence type="ECO:0000313" key="2">
    <source>
        <dbReference type="EMBL" id="CAH1781461.1"/>
    </source>
</evidence>
<gene>
    <name evidence="2" type="ORF">OFUS_LOCUS8036</name>
</gene>
<feature type="domain" description="Mutator-like transposase" evidence="1">
    <location>
        <begin position="104"/>
        <end position="235"/>
    </location>
</feature>
<keyword evidence="3" id="KW-1185">Reference proteome</keyword>
<dbReference type="OrthoDB" id="5977315at2759"/>
<evidence type="ECO:0000259" key="1">
    <source>
        <dbReference type="Pfam" id="PF20700"/>
    </source>
</evidence>
<reference evidence="2" key="1">
    <citation type="submission" date="2022-03" db="EMBL/GenBank/DDBJ databases">
        <authorList>
            <person name="Martin C."/>
        </authorList>
    </citation>
    <scope>NUCLEOTIDE SEQUENCE</scope>
</reference>
<dbReference type="PANTHER" id="PTHR31751">
    <property type="entry name" value="SI:CH211-108C17.2-RELATED-RELATED"/>
    <property type="match status" value="1"/>
</dbReference>
<dbReference type="EMBL" id="CAIIXF020000004">
    <property type="protein sequence ID" value="CAH1781461.1"/>
    <property type="molecule type" value="Genomic_DNA"/>
</dbReference>
<protein>
    <recommendedName>
        <fullName evidence="1">Mutator-like transposase domain-containing protein</fullName>
    </recommendedName>
</protein>
<name>A0A8J1UBF3_OWEFU</name>
<dbReference type="Pfam" id="PF20700">
    <property type="entry name" value="Mutator"/>
    <property type="match status" value="1"/>
</dbReference>
<dbReference type="Proteomes" id="UP000749559">
    <property type="component" value="Unassembled WGS sequence"/>
</dbReference>
<evidence type="ECO:0000313" key="3">
    <source>
        <dbReference type="Proteomes" id="UP000749559"/>
    </source>
</evidence>
<dbReference type="AlphaFoldDB" id="A0A8J1UBF3"/>